<dbReference type="EMBL" id="BLXT01004116">
    <property type="protein sequence ID" value="GFO09697.1"/>
    <property type="molecule type" value="Genomic_DNA"/>
</dbReference>
<dbReference type="Proteomes" id="UP000735302">
    <property type="component" value="Unassembled WGS sequence"/>
</dbReference>
<sequence length="170" mass="18593">MEHLVMEVLEQGKDGAVRNCAQVETFVMLQSGKLLLTETVGSFYIFAKFGCSFFSLFCLPLPYGSREPLPFAPLRFKGGTSHCTIRPYVSLNAELRHISLFPPRLRPGSSASPPDVKVSPVTPVLQLTVSGLTLELSCTGCPGVLFPAHPDPTFTSKRLPFPVLVDWTPV</sequence>
<organism evidence="1 2">
    <name type="scientific">Plakobranchus ocellatus</name>
    <dbReference type="NCBI Taxonomy" id="259542"/>
    <lineage>
        <taxon>Eukaryota</taxon>
        <taxon>Metazoa</taxon>
        <taxon>Spiralia</taxon>
        <taxon>Lophotrochozoa</taxon>
        <taxon>Mollusca</taxon>
        <taxon>Gastropoda</taxon>
        <taxon>Heterobranchia</taxon>
        <taxon>Euthyneura</taxon>
        <taxon>Panpulmonata</taxon>
        <taxon>Sacoglossa</taxon>
        <taxon>Placobranchoidea</taxon>
        <taxon>Plakobranchidae</taxon>
        <taxon>Plakobranchus</taxon>
    </lineage>
</organism>
<comment type="caution">
    <text evidence="1">The sequence shown here is derived from an EMBL/GenBank/DDBJ whole genome shotgun (WGS) entry which is preliminary data.</text>
</comment>
<gene>
    <name evidence="1" type="ORF">PoB_003620200</name>
</gene>
<accession>A0AAV4AQV9</accession>
<protein>
    <submittedName>
        <fullName evidence="1">Uncharacterized protein</fullName>
    </submittedName>
</protein>
<evidence type="ECO:0000313" key="1">
    <source>
        <dbReference type="EMBL" id="GFO09697.1"/>
    </source>
</evidence>
<proteinExistence type="predicted"/>
<evidence type="ECO:0000313" key="2">
    <source>
        <dbReference type="Proteomes" id="UP000735302"/>
    </source>
</evidence>
<keyword evidence="2" id="KW-1185">Reference proteome</keyword>
<reference evidence="1 2" key="1">
    <citation type="journal article" date="2021" name="Elife">
        <title>Chloroplast acquisition without the gene transfer in kleptoplastic sea slugs, Plakobranchus ocellatus.</title>
        <authorList>
            <person name="Maeda T."/>
            <person name="Takahashi S."/>
            <person name="Yoshida T."/>
            <person name="Shimamura S."/>
            <person name="Takaki Y."/>
            <person name="Nagai Y."/>
            <person name="Toyoda A."/>
            <person name="Suzuki Y."/>
            <person name="Arimoto A."/>
            <person name="Ishii H."/>
            <person name="Satoh N."/>
            <person name="Nishiyama T."/>
            <person name="Hasebe M."/>
            <person name="Maruyama T."/>
            <person name="Minagawa J."/>
            <person name="Obokata J."/>
            <person name="Shigenobu S."/>
        </authorList>
    </citation>
    <scope>NUCLEOTIDE SEQUENCE [LARGE SCALE GENOMIC DNA]</scope>
</reference>
<dbReference type="AlphaFoldDB" id="A0AAV4AQV9"/>
<name>A0AAV4AQV9_9GAST</name>